<reference evidence="2 3" key="1">
    <citation type="submission" date="2020-04" db="EMBL/GenBank/DDBJ databases">
        <title>Whole genome sequencing of clinical and environmental type strains of Ochrobactrum.</title>
        <authorList>
            <person name="Dharne M."/>
        </authorList>
    </citation>
    <scope>NUCLEOTIDE SEQUENCE [LARGE SCALE GENOMIC DNA]</scope>
    <source>
        <strain evidence="2 3">DSM 13340</strain>
    </source>
</reference>
<proteinExistence type="predicted"/>
<name>A0A7X6FRL7_9HYPH</name>
<comment type="caution">
    <text evidence="2">The sequence shown here is derived from an EMBL/GenBank/DDBJ whole genome shotgun (WGS) entry which is preliminary data.</text>
</comment>
<dbReference type="Pfam" id="PF12951">
    <property type="entry name" value="PATR"/>
    <property type="match status" value="1"/>
</dbReference>
<dbReference type="SUPFAM" id="SSF51126">
    <property type="entry name" value="Pectin lyase-like"/>
    <property type="match status" value="1"/>
</dbReference>
<evidence type="ECO:0000313" key="2">
    <source>
        <dbReference type="EMBL" id="NKW10706.1"/>
    </source>
</evidence>
<keyword evidence="1" id="KW-0732">Signal</keyword>
<dbReference type="InterPro" id="IPR011050">
    <property type="entry name" value="Pectin_lyase_fold/virulence"/>
</dbReference>
<accession>A0A7X6FRL7</accession>
<dbReference type="Proteomes" id="UP000558475">
    <property type="component" value="Unassembled WGS sequence"/>
</dbReference>
<dbReference type="InterPro" id="IPR012332">
    <property type="entry name" value="Autotransporter_pectin_lyase_C"/>
</dbReference>
<protein>
    <recommendedName>
        <fullName evidence="4">Outer membrane autotransporter</fullName>
    </recommendedName>
</protein>
<dbReference type="EMBL" id="JAAXZB010000002">
    <property type="protein sequence ID" value="NKW10706.1"/>
    <property type="molecule type" value="Genomic_DNA"/>
</dbReference>
<dbReference type="NCBIfam" id="TIGR02601">
    <property type="entry name" value="autotrns_rpt"/>
    <property type="match status" value="1"/>
</dbReference>
<gene>
    <name evidence="2" type="ORF">HGG76_20670</name>
</gene>
<evidence type="ECO:0000256" key="1">
    <source>
        <dbReference type="ARBA" id="ARBA00022729"/>
    </source>
</evidence>
<dbReference type="AlphaFoldDB" id="A0A7X6FRL7"/>
<organism evidence="2 3">
    <name type="scientific">Brucella tritici</name>
    <dbReference type="NCBI Taxonomy" id="94626"/>
    <lineage>
        <taxon>Bacteria</taxon>
        <taxon>Pseudomonadati</taxon>
        <taxon>Pseudomonadota</taxon>
        <taxon>Alphaproteobacteria</taxon>
        <taxon>Hyphomicrobiales</taxon>
        <taxon>Brucellaceae</taxon>
        <taxon>Brucella/Ochrobactrum group</taxon>
        <taxon>Brucella</taxon>
    </lineage>
</organism>
<sequence length="119" mass="11425">MAWNAGGGGFDIDSAGNTFTVSQNLGAGGALTKTGAGTLVLSGTNIYTGGTNINGGTLVAGANNNLGATSGGLNFNGGTLRLSSAFDNARAVTLGAGGGTIETAAGNSTFLVRSPVQAR</sequence>
<evidence type="ECO:0008006" key="4">
    <source>
        <dbReference type="Google" id="ProtNLM"/>
    </source>
</evidence>
<dbReference type="InterPro" id="IPR013425">
    <property type="entry name" value="Autotrns_rpt"/>
</dbReference>
<dbReference type="Gene3D" id="2.160.20.20">
    <property type="match status" value="1"/>
</dbReference>
<evidence type="ECO:0000313" key="3">
    <source>
        <dbReference type="Proteomes" id="UP000558475"/>
    </source>
</evidence>